<dbReference type="Proteomes" id="UP001519460">
    <property type="component" value="Unassembled WGS sequence"/>
</dbReference>
<comment type="caution">
    <text evidence="2">The sequence shown here is derived from an EMBL/GenBank/DDBJ whole genome shotgun (WGS) entry which is preliminary data.</text>
</comment>
<accession>A0ABD0JRM9</accession>
<keyword evidence="3" id="KW-1185">Reference proteome</keyword>
<gene>
    <name evidence="2" type="ORF">BaRGS_00031222</name>
</gene>
<dbReference type="AlphaFoldDB" id="A0ABD0JRM9"/>
<organism evidence="2 3">
    <name type="scientific">Batillaria attramentaria</name>
    <dbReference type="NCBI Taxonomy" id="370345"/>
    <lineage>
        <taxon>Eukaryota</taxon>
        <taxon>Metazoa</taxon>
        <taxon>Spiralia</taxon>
        <taxon>Lophotrochozoa</taxon>
        <taxon>Mollusca</taxon>
        <taxon>Gastropoda</taxon>
        <taxon>Caenogastropoda</taxon>
        <taxon>Sorbeoconcha</taxon>
        <taxon>Cerithioidea</taxon>
        <taxon>Batillariidae</taxon>
        <taxon>Batillaria</taxon>
    </lineage>
</organism>
<dbReference type="EMBL" id="JACVVK020000347">
    <property type="protein sequence ID" value="KAK7477537.1"/>
    <property type="molecule type" value="Genomic_DNA"/>
</dbReference>
<name>A0ABD0JRM9_9CAEN</name>
<sequence>RTPIHPALDTTRDQHAPWVGRSGTGTGLAGREGNWCFVGTLTNGWPLLHDTARLSYSALSTTLASVAFLLTLMAHGDWLKSNGCLSFLVVVFVVEIVVPVSRCGTETTVTCPVPADPANSECVEIRGGRVNTRAPPASPAPPHTAVLFLLWSVKRD</sequence>
<evidence type="ECO:0000256" key="1">
    <source>
        <dbReference type="SAM" id="MobiDB-lite"/>
    </source>
</evidence>
<feature type="region of interest" description="Disordered" evidence="1">
    <location>
        <begin position="1"/>
        <end position="25"/>
    </location>
</feature>
<proteinExistence type="predicted"/>
<feature type="non-terminal residue" evidence="2">
    <location>
        <position position="1"/>
    </location>
</feature>
<evidence type="ECO:0000313" key="2">
    <source>
        <dbReference type="EMBL" id="KAK7477537.1"/>
    </source>
</evidence>
<evidence type="ECO:0000313" key="3">
    <source>
        <dbReference type="Proteomes" id="UP001519460"/>
    </source>
</evidence>
<protein>
    <submittedName>
        <fullName evidence="2">Uncharacterized protein</fullName>
    </submittedName>
</protein>
<reference evidence="2 3" key="1">
    <citation type="journal article" date="2023" name="Sci. Data">
        <title>Genome assembly of the Korean intertidal mud-creeper Batillaria attramentaria.</title>
        <authorList>
            <person name="Patra A.K."/>
            <person name="Ho P.T."/>
            <person name="Jun S."/>
            <person name="Lee S.J."/>
            <person name="Kim Y."/>
            <person name="Won Y.J."/>
        </authorList>
    </citation>
    <scope>NUCLEOTIDE SEQUENCE [LARGE SCALE GENOMIC DNA]</scope>
    <source>
        <strain evidence="2">Wonlab-2016</strain>
    </source>
</reference>